<keyword evidence="2" id="KW-1185">Reference proteome</keyword>
<dbReference type="Proteomes" id="UP001259832">
    <property type="component" value="Unassembled WGS sequence"/>
</dbReference>
<protein>
    <submittedName>
        <fullName evidence="1">Uncharacterized protein</fullName>
    </submittedName>
</protein>
<accession>A0AAD9LAZ5</accession>
<dbReference type="AlphaFoldDB" id="A0AAD9LAZ5"/>
<evidence type="ECO:0000313" key="1">
    <source>
        <dbReference type="EMBL" id="KAK1929873.1"/>
    </source>
</evidence>
<dbReference type="EMBL" id="JASMQC010000044">
    <property type="protein sequence ID" value="KAK1929873.1"/>
    <property type="molecule type" value="Genomic_DNA"/>
</dbReference>
<proteinExistence type="predicted"/>
<evidence type="ECO:0000313" key="2">
    <source>
        <dbReference type="Proteomes" id="UP001259832"/>
    </source>
</evidence>
<gene>
    <name evidence="1" type="ORF">P3T76_014719</name>
</gene>
<name>A0AAD9LAZ5_9STRA</name>
<reference evidence="1" key="1">
    <citation type="submission" date="2023-08" db="EMBL/GenBank/DDBJ databases">
        <title>Reference Genome Resource for the Citrus Pathogen Phytophthora citrophthora.</title>
        <authorList>
            <person name="Moller H."/>
            <person name="Coetzee B."/>
            <person name="Rose L.J."/>
            <person name="Van Niekerk J.M."/>
        </authorList>
    </citation>
    <scope>NUCLEOTIDE SEQUENCE</scope>
    <source>
        <strain evidence="1">STE-U-9442</strain>
    </source>
</reference>
<comment type="caution">
    <text evidence="1">The sequence shown here is derived from an EMBL/GenBank/DDBJ whole genome shotgun (WGS) entry which is preliminary data.</text>
</comment>
<sequence length="268" mass="29454">MPPSLGVLNTMGGNGDILEHKLALLSTVGKGAPSPFTMSTASPAAAPSVPHFHNIEKLQAAVDALESTKCQQSARLTTALEILEQDRHECLAGKFRSLRVHCDASEDLKRMRERSERHRAQRVLEVVSKTADWYPEVLRRIVAREGVNASSTGTGTVTTGLLPLHAAEHFIVQVVHRFTNSGCEFQQAQLYTCILHLHPEDLELLQVQQLLGFIRNALHISDTEWTQFCEAHGLLGRIGEFGNDRKDVARIVPALATSLESQGSQLAQ</sequence>
<organism evidence="1 2">
    <name type="scientific">Phytophthora citrophthora</name>
    <dbReference type="NCBI Taxonomy" id="4793"/>
    <lineage>
        <taxon>Eukaryota</taxon>
        <taxon>Sar</taxon>
        <taxon>Stramenopiles</taxon>
        <taxon>Oomycota</taxon>
        <taxon>Peronosporomycetes</taxon>
        <taxon>Peronosporales</taxon>
        <taxon>Peronosporaceae</taxon>
        <taxon>Phytophthora</taxon>
    </lineage>
</organism>